<dbReference type="SUPFAM" id="SSF55781">
    <property type="entry name" value="GAF domain-like"/>
    <property type="match status" value="1"/>
</dbReference>
<dbReference type="InterPro" id="IPR036388">
    <property type="entry name" value="WH-like_DNA-bd_sf"/>
</dbReference>
<dbReference type="HOGENOM" id="CLU_062618_7_3_11"/>
<dbReference type="Gene3D" id="3.30.450.40">
    <property type="match status" value="1"/>
</dbReference>
<dbReference type="Pfam" id="PF09339">
    <property type="entry name" value="HTH_IclR"/>
    <property type="match status" value="1"/>
</dbReference>
<evidence type="ECO:0000259" key="4">
    <source>
        <dbReference type="PROSITE" id="PS51077"/>
    </source>
</evidence>
<dbReference type="SUPFAM" id="SSF46785">
    <property type="entry name" value="Winged helix' DNA-binding domain"/>
    <property type="match status" value="1"/>
</dbReference>
<gene>
    <name evidence="6" type="ORF">Y013_15620</name>
</gene>
<dbReference type="Gene3D" id="1.10.10.10">
    <property type="entry name" value="Winged helix-like DNA-binding domain superfamily/Winged helix DNA-binding domain"/>
    <property type="match status" value="1"/>
</dbReference>
<reference evidence="6 7" key="1">
    <citation type="journal article" date="2014" name="Genome Announc.">
        <title>Complete Genome of Rhodococcus pyridinivorans SB3094, a Methyl-Ethyl-Ketone-Degrading Bacterium Used for Bioaugmentation.</title>
        <authorList>
            <person name="Dueholm M.S."/>
            <person name="Albertsen M."/>
            <person name="D'Imperio S."/>
            <person name="Tale V.P."/>
            <person name="Lewis D."/>
            <person name="Nielsen P.H."/>
            <person name="Nielsen J.L."/>
        </authorList>
    </citation>
    <scope>NUCLEOTIDE SEQUENCE [LARGE SCALE GENOMIC DNA]</scope>
    <source>
        <strain evidence="6 7">SB3094</strain>
    </source>
</reference>
<evidence type="ECO:0000259" key="5">
    <source>
        <dbReference type="PROSITE" id="PS51078"/>
    </source>
</evidence>
<evidence type="ECO:0000256" key="3">
    <source>
        <dbReference type="ARBA" id="ARBA00023163"/>
    </source>
</evidence>
<dbReference type="InterPro" id="IPR005471">
    <property type="entry name" value="Tscrpt_reg_IclR_N"/>
</dbReference>
<dbReference type="InterPro" id="IPR050707">
    <property type="entry name" value="HTH_MetabolicPath_Reg"/>
</dbReference>
<dbReference type="eggNOG" id="COG1414">
    <property type="taxonomic scope" value="Bacteria"/>
</dbReference>
<dbReference type="KEGG" id="rpy:Y013_15620"/>
<dbReference type="GO" id="GO:0003700">
    <property type="term" value="F:DNA-binding transcription factor activity"/>
    <property type="evidence" value="ECO:0007669"/>
    <property type="project" value="TreeGrafter"/>
</dbReference>
<keyword evidence="3" id="KW-0804">Transcription</keyword>
<dbReference type="InterPro" id="IPR014757">
    <property type="entry name" value="Tscrpt_reg_IclR_C"/>
</dbReference>
<dbReference type="AlphaFoldDB" id="V9XEU7"/>
<keyword evidence="1" id="KW-0805">Transcription regulation</keyword>
<feature type="domain" description="HTH iclR-type" evidence="4">
    <location>
        <begin position="21"/>
        <end position="88"/>
    </location>
</feature>
<sequence length="268" mass="28494">MEGQRESPVHARPPGDGVDTNTVLGKVVTVLWAFTADDHVLTLAELGRRTGLPKGTLHRVVGDLVAVRLLDKDPAGYRLSGQLFELGLRASLERGLVEVAIPFMEDLYERTHETVHLGVPEGVEVVYVSKIGGHRPASTPSRIGGRMPMYCTGIGKALLAFSPPELLAEVVEAGLARKTPRTITTPGRLGANLATVLERGVAFEFEESAVGLACVAAPILDADERPIAAVSVTGPVTRFRPEKHEGAVKAAAAGIAATHARREAIRNL</sequence>
<dbReference type="Proteomes" id="UP000018781">
    <property type="component" value="Chromosome"/>
</dbReference>
<protein>
    <submittedName>
        <fullName evidence="6">IclR family transcriptional regulator</fullName>
    </submittedName>
</protein>
<accession>V9XEU7</accession>
<dbReference type="Pfam" id="PF01614">
    <property type="entry name" value="IclR_C"/>
    <property type="match status" value="1"/>
</dbReference>
<dbReference type="InterPro" id="IPR029016">
    <property type="entry name" value="GAF-like_dom_sf"/>
</dbReference>
<feature type="domain" description="IclR-ED" evidence="5">
    <location>
        <begin position="82"/>
        <end position="268"/>
    </location>
</feature>
<dbReference type="PANTHER" id="PTHR30136:SF35">
    <property type="entry name" value="HTH-TYPE TRANSCRIPTIONAL REGULATOR RV1719"/>
    <property type="match status" value="1"/>
</dbReference>
<dbReference type="PANTHER" id="PTHR30136">
    <property type="entry name" value="HELIX-TURN-HELIX TRANSCRIPTIONAL REGULATOR, ICLR FAMILY"/>
    <property type="match status" value="1"/>
</dbReference>
<evidence type="ECO:0000313" key="7">
    <source>
        <dbReference type="Proteomes" id="UP000018781"/>
    </source>
</evidence>
<dbReference type="InterPro" id="IPR036390">
    <property type="entry name" value="WH_DNA-bd_sf"/>
</dbReference>
<name>V9XEU7_9NOCA</name>
<keyword evidence="2" id="KW-0238">DNA-binding</keyword>
<proteinExistence type="predicted"/>
<dbReference type="GO" id="GO:0045892">
    <property type="term" value="P:negative regulation of DNA-templated transcription"/>
    <property type="evidence" value="ECO:0007669"/>
    <property type="project" value="TreeGrafter"/>
</dbReference>
<dbReference type="PATRIC" id="fig|1435356.3.peg.3146"/>
<evidence type="ECO:0000313" key="6">
    <source>
        <dbReference type="EMBL" id="AHD21976.1"/>
    </source>
</evidence>
<dbReference type="EMBL" id="CP006996">
    <property type="protein sequence ID" value="AHD21976.1"/>
    <property type="molecule type" value="Genomic_DNA"/>
</dbReference>
<dbReference type="PROSITE" id="PS51077">
    <property type="entry name" value="HTH_ICLR"/>
    <property type="match status" value="1"/>
</dbReference>
<evidence type="ECO:0000256" key="1">
    <source>
        <dbReference type="ARBA" id="ARBA00023015"/>
    </source>
</evidence>
<evidence type="ECO:0000256" key="2">
    <source>
        <dbReference type="ARBA" id="ARBA00023125"/>
    </source>
</evidence>
<dbReference type="GO" id="GO:0003677">
    <property type="term" value="F:DNA binding"/>
    <property type="evidence" value="ECO:0007669"/>
    <property type="project" value="UniProtKB-KW"/>
</dbReference>
<dbReference type="SMART" id="SM00346">
    <property type="entry name" value="HTH_ICLR"/>
    <property type="match status" value="1"/>
</dbReference>
<organism evidence="6 7">
    <name type="scientific">Rhodococcus pyridinivorans SB3094</name>
    <dbReference type="NCBI Taxonomy" id="1435356"/>
    <lineage>
        <taxon>Bacteria</taxon>
        <taxon>Bacillati</taxon>
        <taxon>Actinomycetota</taxon>
        <taxon>Actinomycetes</taxon>
        <taxon>Mycobacteriales</taxon>
        <taxon>Nocardiaceae</taxon>
        <taxon>Rhodococcus</taxon>
    </lineage>
</organism>
<dbReference type="PROSITE" id="PS51078">
    <property type="entry name" value="ICLR_ED"/>
    <property type="match status" value="1"/>
</dbReference>